<comment type="caution">
    <text evidence="1">The sequence shown here is derived from an EMBL/GenBank/DDBJ whole genome shotgun (WGS) entry which is preliminary data.</text>
</comment>
<protein>
    <submittedName>
        <fullName evidence="1">Uncharacterized protein</fullName>
    </submittedName>
</protein>
<evidence type="ECO:0000313" key="1">
    <source>
        <dbReference type="EMBL" id="KAF5817734.1"/>
    </source>
</evidence>
<gene>
    <name evidence="1" type="ORF">HanXRQr2_Chr02g0056521</name>
</gene>
<dbReference type="Proteomes" id="UP000215914">
    <property type="component" value="Unassembled WGS sequence"/>
</dbReference>
<dbReference type="AlphaFoldDB" id="A0A9K3JMH7"/>
<accession>A0A9K3JMH7</accession>
<dbReference type="EMBL" id="MNCJ02000317">
    <property type="protein sequence ID" value="KAF5817734.1"/>
    <property type="molecule type" value="Genomic_DNA"/>
</dbReference>
<name>A0A9K3JMH7_HELAN</name>
<sequence length="41" mass="4626">MLVGTISENLQKKCLTVAVYKKALNSQVSVTCSHVLQIWYK</sequence>
<proteinExistence type="predicted"/>
<reference evidence="1" key="2">
    <citation type="submission" date="2020-06" db="EMBL/GenBank/DDBJ databases">
        <title>Helianthus annuus Genome sequencing and assembly Release 2.</title>
        <authorList>
            <person name="Gouzy J."/>
            <person name="Langlade N."/>
            <person name="Munos S."/>
        </authorList>
    </citation>
    <scope>NUCLEOTIDE SEQUENCE</scope>
    <source>
        <tissue evidence="1">Leaves</tissue>
    </source>
</reference>
<evidence type="ECO:0000313" key="2">
    <source>
        <dbReference type="Proteomes" id="UP000215914"/>
    </source>
</evidence>
<organism evidence="1 2">
    <name type="scientific">Helianthus annuus</name>
    <name type="common">Common sunflower</name>
    <dbReference type="NCBI Taxonomy" id="4232"/>
    <lineage>
        <taxon>Eukaryota</taxon>
        <taxon>Viridiplantae</taxon>
        <taxon>Streptophyta</taxon>
        <taxon>Embryophyta</taxon>
        <taxon>Tracheophyta</taxon>
        <taxon>Spermatophyta</taxon>
        <taxon>Magnoliopsida</taxon>
        <taxon>eudicotyledons</taxon>
        <taxon>Gunneridae</taxon>
        <taxon>Pentapetalae</taxon>
        <taxon>asterids</taxon>
        <taxon>campanulids</taxon>
        <taxon>Asterales</taxon>
        <taxon>Asteraceae</taxon>
        <taxon>Asteroideae</taxon>
        <taxon>Heliantheae alliance</taxon>
        <taxon>Heliantheae</taxon>
        <taxon>Helianthus</taxon>
    </lineage>
</organism>
<keyword evidence="2" id="KW-1185">Reference proteome</keyword>
<reference evidence="1" key="1">
    <citation type="journal article" date="2017" name="Nature">
        <title>The sunflower genome provides insights into oil metabolism, flowering and Asterid evolution.</title>
        <authorList>
            <person name="Badouin H."/>
            <person name="Gouzy J."/>
            <person name="Grassa C.J."/>
            <person name="Murat F."/>
            <person name="Staton S.E."/>
            <person name="Cottret L."/>
            <person name="Lelandais-Briere C."/>
            <person name="Owens G.L."/>
            <person name="Carrere S."/>
            <person name="Mayjonade B."/>
            <person name="Legrand L."/>
            <person name="Gill N."/>
            <person name="Kane N.C."/>
            <person name="Bowers J.E."/>
            <person name="Hubner S."/>
            <person name="Bellec A."/>
            <person name="Berard A."/>
            <person name="Berges H."/>
            <person name="Blanchet N."/>
            <person name="Boniface M.C."/>
            <person name="Brunel D."/>
            <person name="Catrice O."/>
            <person name="Chaidir N."/>
            <person name="Claudel C."/>
            <person name="Donnadieu C."/>
            <person name="Faraut T."/>
            <person name="Fievet G."/>
            <person name="Helmstetter N."/>
            <person name="King M."/>
            <person name="Knapp S.J."/>
            <person name="Lai Z."/>
            <person name="Le Paslier M.C."/>
            <person name="Lippi Y."/>
            <person name="Lorenzon L."/>
            <person name="Mandel J.R."/>
            <person name="Marage G."/>
            <person name="Marchand G."/>
            <person name="Marquand E."/>
            <person name="Bret-Mestries E."/>
            <person name="Morien E."/>
            <person name="Nambeesan S."/>
            <person name="Nguyen T."/>
            <person name="Pegot-Espagnet P."/>
            <person name="Pouilly N."/>
            <person name="Raftis F."/>
            <person name="Sallet E."/>
            <person name="Schiex T."/>
            <person name="Thomas J."/>
            <person name="Vandecasteele C."/>
            <person name="Vares D."/>
            <person name="Vear F."/>
            <person name="Vautrin S."/>
            <person name="Crespi M."/>
            <person name="Mangin B."/>
            <person name="Burke J.M."/>
            <person name="Salse J."/>
            <person name="Munos S."/>
            <person name="Vincourt P."/>
            <person name="Rieseberg L.H."/>
            <person name="Langlade N.B."/>
        </authorList>
    </citation>
    <scope>NUCLEOTIDE SEQUENCE</scope>
    <source>
        <tissue evidence="1">Leaves</tissue>
    </source>
</reference>
<dbReference type="Gramene" id="mRNA:HanXRQr2_Chr02g0056521">
    <property type="protein sequence ID" value="mRNA:HanXRQr2_Chr02g0056521"/>
    <property type="gene ID" value="HanXRQr2_Chr02g0056521"/>
</dbReference>